<dbReference type="FunFam" id="3.40.50.300:FF:000025">
    <property type="entry name" value="ATP-dependent Clp protease subunit"/>
    <property type="match status" value="1"/>
</dbReference>
<evidence type="ECO:0000256" key="3">
    <source>
        <dbReference type="ARBA" id="ARBA00022840"/>
    </source>
</evidence>
<sequence length="829" mass="92960">METIEIQWKLSDDIKGIIGIAQALAKESMNKYFGAPHLLKATLHKESGLRTILADIGQDIFYLEDWADVRIENCPKVFPIPNVIESSHANSDIFQEAEDLRLKFGLEEISPMLLLIALVTPGVAFSFEQLKTLPLQREILMDAYGKKVEIKSIVAHKTNSSNSQNQVKSNQALLKYCIDKSSMAKQGKLEPIVGRENEVRTISEIICRRSKPNVMLVGDPGVGKSALIDGFVLSLETGNTPALLKNSKVFELDLGSLVAGASYKGEIEERLKQILNEIKQYEKTILFIDEIHVLLDRQSNAAGSANFLKPELARGELTVIGATTPEEFRKFIEADEAFNRRFEMLKVEEPSKESCFHMVKAIIPRYEKHHGLTVPDECISESINLAKRYTKERKLPDVAIDLLDRSLASLRMINETGEISIQMALEEFSNRCQEEDEGLKYGLEDWKWYLEQMKQQVSPILWNKALPNQENGISNEVDSLKQKIQKNLEELKQAVSIPNSTLSIADLRALVSVKTGIPLGKLQSHEKDRLLNMEEKLKERVIGQDHAISSISDAVLESRAGLGKPGQPIGSFFFLGPTGTGKTELAKSMAEFLFQEESAMIRFDMSEFKEEHSAALLYGAPPGYVGYEEGGLLVNKIRQKPYSVVLFDEIEKAHASVFDIFLQILDEGKLHDKLGKEGDFSNALIIFTSNIGSQFVVQKFNDGDIPNTAELLDKMSGYFRPEFLGRLTEIVPFSPMKKEMVQKILKNQLKDIFTFLNKEGITLQISQEAFSRLAELGFNPVYGARPLAGIVRSEVRRPLSKMLIKGELKAGNTLDLNLGDEGDFQWAIK</sequence>
<dbReference type="RefSeq" id="WP_084120946.1">
    <property type="nucleotide sequence ID" value="NZ_LT838813.1"/>
</dbReference>
<dbReference type="GO" id="GO:0008233">
    <property type="term" value="F:peptidase activity"/>
    <property type="evidence" value="ECO:0007669"/>
    <property type="project" value="UniProtKB-KW"/>
</dbReference>
<dbReference type="Pfam" id="PF17871">
    <property type="entry name" value="AAA_lid_9"/>
    <property type="match status" value="1"/>
</dbReference>
<dbReference type="Gene3D" id="3.40.50.300">
    <property type="entry name" value="P-loop containing nucleotide triphosphate hydrolases"/>
    <property type="match status" value="2"/>
</dbReference>
<dbReference type="PANTHER" id="PTHR11638">
    <property type="entry name" value="ATP-DEPENDENT CLP PROTEASE"/>
    <property type="match status" value="1"/>
</dbReference>
<reference evidence="8" key="1">
    <citation type="submission" date="2017-04" db="EMBL/GenBank/DDBJ databases">
        <authorList>
            <person name="Varghese N."/>
            <person name="Submissions S."/>
        </authorList>
    </citation>
    <scope>NUCLEOTIDE SEQUENCE [LARGE SCALE GENOMIC DNA]</scope>
    <source>
        <strain evidence="8">DSM 16537</strain>
    </source>
</reference>
<evidence type="ECO:0000259" key="5">
    <source>
        <dbReference type="SMART" id="SM00382"/>
    </source>
</evidence>
<dbReference type="SUPFAM" id="SSF81923">
    <property type="entry name" value="Double Clp-N motif"/>
    <property type="match status" value="1"/>
</dbReference>
<dbReference type="GO" id="GO:0034605">
    <property type="term" value="P:cellular response to heat"/>
    <property type="evidence" value="ECO:0007669"/>
    <property type="project" value="TreeGrafter"/>
</dbReference>
<dbReference type="SUPFAM" id="SSF52540">
    <property type="entry name" value="P-loop containing nucleoside triphosphate hydrolases"/>
    <property type="match status" value="2"/>
</dbReference>
<dbReference type="GO" id="GO:0006508">
    <property type="term" value="P:proteolysis"/>
    <property type="evidence" value="ECO:0007669"/>
    <property type="project" value="UniProtKB-KW"/>
</dbReference>
<keyword evidence="8" id="KW-1185">Reference proteome</keyword>
<dbReference type="Pfam" id="PF10431">
    <property type="entry name" value="ClpB_D2-small"/>
    <property type="match status" value="1"/>
</dbReference>
<keyword evidence="7" id="KW-0378">Hydrolase</keyword>
<evidence type="ECO:0000256" key="2">
    <source>
        <dbReference type="ARBA" id="ARBA00022741"/>
    </source>
</evidence>
<dbReference type="Proteomes" id="UP000192333">
    <property type="component" value="Chromosome I"/>
</dbReference>
<accession>A0A1W2H5A4</accession>
<keyword evidence="7" id="KW-0645">Protease</keyword>
<dbReference type="PRINTS" id="PR00300">
    <property type="entry name" value="CLPPROTEASEA"/>
</dbReference>
<keyword evidence="4" id="KW-0143">Chaperone</keyword>
<gene>
    <name evidence="7" type="ORF">SAMN00777080_2730</name>
</gene>
<dbReference type="GO" id="GO:0005737">
    <property type="term" value="C:cytoplasm"/>
    <property type="evidence" value="ECO:0007669"/>
    <property type="project" value="TreeGrafter"/>
</dbReference>
<evidence type="ECO:0000313" key="7">
    <source>
        <dbReference type="EMBL" id="SMD44115.1"/>
    </source>
</evidence>
<dbReference type="CDD" id="cd19499">
    <property type="entry name" value="RecA-like_ClpB_Hsp104-like"/>
    <property type="match status" value="1"/>
</dbReference>
<dbReference type="InterPro" id="IPR001270">
    <property type="entry name" value="ClpA/B"/>
</dbReference>
<dbReference type="InterPro" id="IPR019489">
    <property type="entry name" value="Clp_ATPase_C"/>
</dbReference>
<organism evidence="7 8">
    <name type="scientific">Aquiflexum balticum DSM 16537</name>
    <dbReference type="NCBI Taxonomy" id="758820"/>
    <lineage>
        <taxon>Bacteria</taxon>
        <taxon>Pseudomonadati</taxon>
        <taxon>Bacteroidota</taxon>
        <taxon>Cytophagia</taxon>
        <taxon>Cytophagales</taxon>
        <taxon>Cyclobacteriaceae</taxon>
        <taxon>Aquiflexum</taxon>
    </lineage>
</organism>
<dbReference type="InterPro" id="IPR003959">
    <property type="entry name" value="ATPase_AAA_core"/>
</dbReference>
<dbReference type="Gene3D" id="1.10.8.60">
    <property type="match status" value="2"/>
</dbReference>
<keyword evidence="2" id="KW-0547">Nucleotide-binding</keyword>
<dbReference type="InterPro" id="IPR003593">
    <property type="entry name" value="AAA+_ATPase"/>
</dbReference>
<protein>
    <submittedName>
        <fullName evidence="7">ATP-dependent Clp protease ATP-binding subunit ClpA</fullName>
    </submittedName>
</protein>
<dbReference type="GO" id="GO:0016887">
    <property type="term" value="F:ATP hydrolysis activity"/>
    <property type="evidence" value="ECO:0007669"/>
    <property type="project" value="InterPro"/>
</dbReference>
<dbReference type="Pfam" id="PF00004">
    <property type="entry name" value="AAA"/>
    <property type="match status" value="1"/>
</dbReference>
<dbReference type="EMBL" id="LT838813">
    <property type="protein sequence ID" value="SMD44115.1"/>
    <property type="molecule type" value="Genomic_DNA"/>
</dbReference>
<evidence type="ECO:0000256" key="4">
    <source>
        <dbReference type="ARBA" id="ARBA00023186"/>
    </source>
</evidence>
<dbReference type="Pfam" id="PF02861">
    <property type="entry name" value="Clp_N"/>
    <property type="match status" value="1"/>
</dbReference>
<dbReference type="SMART" id="SM01086">
    <property type="entry name" value="ClpB_D2-small"/>
    <property type="match status" value="1"/>
</dbReference>
<dbReference type="InterPro" id="IPR027417">
    <property type="entry name" value="P-loop_NTPase"/>
</dbReference>
<dbReference type="CDD" id="cd00009">
    <property type="entry name" value="AAA"/>
    <property type="match status" value="1"/>
</dbReference>
<dbReference type="Gene3D" id="1.10.1780.10">
    <property type="entry name" value="Clp, N-terminal domain"/>
    <property type="match status" value="1"/>
</dbReference>
<dbReference type="InterPro" id="IPR041546">
    <property type="entry name" value="ClpA/ClpB_AAA_lid"/>
</dbReference>
<dbReference type="Pfam" id="PF07724">
    <property type="entry name" value="AAA_2"/>
    <property type="match status" value="1"/>
</dbReference>
<name>A0A1W2H5A4_9BACT</name>
<dbReference type="GO" id="GO:0005524">
    <property type="term" value="F:ATP binding"/>
    <property type="evidence" value="ECO:0007669"/>
    <property type="project" value="UniProtKB-KW"/>
</dbReference>
<feature type="domain" description="AAA+ ATPase" evidence="5">
    <location>
        <begin position="568"/>
        <end position="722"/>
    </location>
</feature>
<proteinExistence type="predicted"/>
<dbReference type="STRING" id="758820.SAMN00777080_2730"/>
<dbReference type="SMART" id="SM00382">
    <property type="entry name" value="AAA"/>
    <property type="match status" value="2"/>
</dbReference>
<dbReference type="PANTHER" id="PTHR11638:SF18">
    <property type="entry name" value="HEAT SHOCK PROTEIN 104"/>
    <property type="match status" value="1"/>
</dbReference>
<keyword evidence="1" id="KW-0677">Repeat</keyword>
<dbReference type="InterPro" id="IPR050130">
    <property type="entry name" value="ClpA_ClpB"/>
</dbReference>
<dbReference type="AlphaFoldDB" id="A0A1W2H5A4"/>
<keyword evidence="3 7" id="KW-0067">ATP-binding</keyword>
<evidence type="ECO:0000259" key="6">
    <source>
        <dbReference type="SMART" id="SM01086"/>
    </source>
</evidence>
<evidence type="ECO:0000256" key="1">
    <source>
        <dbReference type="ARBA" id="ARBA00022737"/>
    </source>
</evidence>
<feature type="domain" description="AAA+ ATPase" evidence="5">
    <location>
        <begin position="210"/>
        <end position="348"/>
    </location>
</feature>
<dbReference type="InterPro" id="IPR036628">
    <property type="entry name" value="Clp_N_dom_sf"/>
</dbReference>
<evidence type="ECO:0000313" key="8">
    <source>
        <dbReference type="Proteomes" id="UP000192333"/>
    </source>
</evidence>
<dbReference type="InterPro" id="IPR004176">
    <property type="entry name" value="Clp_R_N"/>
</dbReference>
<feature type="domain" description="Clp ATPase C-terminal" evidence="6">
    <location>
        <begin position="736"/>
        <end position="826"/>
    </location>
</feature>